<evidence type="ECO:0000256" key="5">
    <source>
        <dbReference type="SAM" id="Phobius"/>
    </source>
</evidence>
<dbReference type="EMBL" id="JAHLQF010000003">
    <property type="protein sequence ID" value="MBU5485307.1"/>
    <property type="molecule type" value="Genomic_DNA"/>
</dbReference>
<dbReference type="Pfam" id="PF00015">
    <property type="entry name" value="MCPsignal"/>
    <property type="match status" value="1"/>
</dbReference>
<dbReference type="PROSITE" id="PS50885">
    <property type="entry name" value="HAMP"/>
    <property type="match status" value="1"/>
</dbReference>
<keyword evidence="1 3" id="KW-0807">Transducer</keyword>
<feature type="transmembrane region" description="Helical" evidence="5">
    <location>
        <begin position="12"/>
        <end position="32"/>
    </location>
</feature>
<dbReference type="RefSeq" id="WP_216439861.1">
    <property type="nucleotide sequence ID" value="NZ_JAHLQF010000003.1"/>
</dbReference>
<comment type="caution">
    <text evidence="8">The sequence shown here is derived from an EMBL/GenBank/DDBJ whole genome shotgun (WGS) entry which is preliminary data.</text>
</comment>
<reference evidence="8 9" key="1">
    <citation type="submission" date="2021-06" db="EMBL/GenBank/DDBJ databases">
        <authorList>
            <person name="Sun Q."/>
            <person name="Li D."/>
        </authorList>
    </citation>
    <scope>NUCLEOTIDE SEQUENCE [LARGE SCALE GENOMIC DNA]</scope>
    <source>
        <strain evidence="8 9">MSJ-11</strain>
    </source>
</reference>
<evidence type="ECO:0000256" key="4">
    <source>
        <dbReference type="SAM" id="Coils"/>
    </source>
</evidence>
<evidence type="ECO:0000313" key="9">
    <source>
        <dbReference type="Proteomes" id="UP000726170"/>
    </source>
</evidence>
<dbReference type="Pfam" id="PF00672">
    <property type="entry name" value="HAMP"/>
    <property type="match status" value="1"/>
</dbReference>
<dbReference type="CDD" id="cd06225">
    <property type="entry name" value="HAMP"/>
    <property type="match status" value="1"/>
</dbReference>
<keyword evidence="5" id="KW-0812">Transmembrane</keyword>
<dbReference type="InterPro" id="IPR003660">
    <property type="entry name" value="HAMP_dom"/>
</dbReference>
<dbReference type="PANTHER" id="PTHR32089">
    <property type="entry name" value="METHYL-ACCEPTING CHEMOTAXIS PROTEIN MCPB"/>
    <property type="match status" value="1"/>
</dbReference>
<evidence type="ECO:0000256" key="1">
    <source>
        <dbReference type="ARBA" id="ARBA00023224"/>
    </source>
</evidence>
<evidence type="ECO:0000259" key="6">
    <source>
        <dbReference type="PROSITE" id="PS50111"/>
    </source>
</evidence>
<feature type="domain" description="HAMP" evidence="7">
    <location>
        <begin position="227"/>
        <end position="266"/>
    </location>
</feature>
<evidence type="ECO:0000313" key="8">
    <source>
        <dbReference type="EMBL" id="MBU5485307.1"/>
    </source>
</evidence>
<dbReference type="Proteomes" id="UP000726170">
    <property type="component" value="Unassembled WGS sequence"/>
</dbReference>
<dbReference type="InterPro" id="IPR004089">
    <property type="entry name" value="MCPsignal_dom"/>
</dbReference>
<evidence type="ECO:0000256" key="2">
    <source>
        <dbReference type="ARBA" id="ARBA00029447"/>
    </source>
</evidence>
<feature type="domain" description="Methyl-accepting transducer" evidence="6">
    <location>
        <begin position="285"/>
        <end position="536"/>
    </location>
</feature>
<dbReference type="SMART" id="SM00283">
    <property type="entry name" value="MA"/>
    <property type="match status" value="1"/>
</dbReference>
<organism evidence="8 9">
    <name type="scientific">Clostridium mobile</name>
    <dbReference type="NCBI Taxonomy" id="2841512"/>
    <lineage>
        <taxon>Bacteria</taxon>
        <taxon>Bacillati</taxon>
        <taxon>Bacillota</taxon>
        <taxon>Clostridia</taxon>
        <taxon>Eubacteriales</taxon>
        <taxon>Clostridiaceae</taxon>
        <taxon>Clostridium</taxon>
    </lineage>
</organism>
<gene>
    <name evidence="8" type="ORF">KQI86_13270</name>
</gene>
<dbReference type="PROSITE" id="PS50111">
    <property type="entry name" value="CHEMOTAXIS_TRANSDUC_2"/>
    <property type="match status" value="1"/>
</dbReference>
<proteinExistence type="inferred from homology"/>
<evidence type="ECO:0000259" key="7">
    <source>
        <dbReference type="PROSITE" id="PS50885"/>
    </source>
</evidence>
<dbReference type="PANTHER" id="PTHR32089:SF112">
    <property type="entry name" value="LYSOZYME-LIKE PROTEIN-RELATED"/>
    <property type="match status" value="1"/>
</dbReference>
<comment type="similarity">
    <text evidence="2">Belongs to the methyl-accepting chemotaxis (MCP) protein family.</text>
</comment>
<dbReference type="SMART" id="SM00304">
    <property type="entry name" value="HAMP"/>
    <property type="match status" value="1"/>
</dbReference>
<feature type="transmembrane region" description="Helical" evidence="5">
    <location>
        <begin position="192"/>
        <end position="212"/>
    </location>
</feature>
<sequence length="572" mass="64138">MNVLKKLKIRTKLLLSYFILVVTIIFIGGVGISSIRKVNNNSYDMYNINLKSVDYLYSLNTNLLNLRGELQDLIFMNDGDSKSKEEKISNIEKLKEENTRLINQYEKGNLMDWEKENWGNFKEKLERYRDIRENAIELVKKNKYSDAQKGWSDIMALRADMANELNKIIQMNLDQAQKSDENNSLIYKNVTIIMYSSIIFTILVAIILALFISKYIANSINKGLNFAEAISNGDLTYEINISSKDEFGQLSNALNNARNSIKTLIMEITGESHNMSMASEELYNTTKNISLKMNSINDFTKEIVKDTQEASAVTEEISASVEEINAGINDLSNKAVNGSNQSLNIKNRAESIRIKGISSKELTDKIYDVKYEDITKAIEEGKVVEDIKVMADSIAQIAEQTNLLALNAAIEAARAGEKGKGFAVVADEIRKLAEQSSSNVKSIKDVIEKVQNAFKNISINSQDLLEFVDNNVKEGYQLLVDTGNSYEQDARFVNDMSEDIAAMTEEINSTVDEITKVIQNIASSAQSTSSNSSEIMNNVSSTTQSIEQVVESAENQAELSQRLNQLVNKFKL</sequence>
<dbReference type="InterPro" id="IPR024478">
    <property type="entry name" value="HlyB_4HB_MCP"/>
</dbReference>
<evidence type="ECO:0000256" key="3">
    <source>
        <dbReference type="PROSITE-ProRule" id="PRU00284"/>
    </source>
</evidence>
<dbReference type="Pfam" id="PF12729">
    <property type="entry name" value="4HB_MCP_1"/>
    <property type="match status" value="1"/>
</dbReference>
<feature type="coiled-coil region" evidence="4">
    <location>
        <begin position="84"/>
        <end position="111"/>
    </location>
</feature>
<keyword evidence="4" id="KW-0175">Coiled coil</keyword>
<keyword evidence="5" id="KW-0472">Membrane</keyword>
<keyword evidence="5" id="KW-1133">Transmembrane helix</keyword>
<name>A0ABS6EJI9_9CLOT</name>
<protein>
    <submittedName>
        <fullName evidence="8">Methyl-accepting chemotaxis protein</fullName>
    </submittedName>
</protein>
<keyword evidence="9" id="KW-1185">Reference proteome</keyword>
<accession>A0ABS6EJI9</accession>